<protein>
    <submittedName>
        <fullName evidence="2">Uncharacterized protein</fullName>
    </submittedName>
</protein>
<feature type="compositionally biased region" description="Polar residues" evidence="1">
    <location>
        <begin position="124"/>
        <end position="147"/>
    </location>
</feature>
<organism evidence="2 3">
    <name type="scientific">Helicocarpus griseus UAMH5409</name>
    <dbReference type="NCBI Taxonomy" id="1447875"/>
    <lineage>
        <taxon>Eukaryota</taxon>
        <taxon>Fungi</taxon>
        <taxon>Dikarya</taxon>
        <taxon>Ascomycota</taxon>
        <taxon>Pezizomycotina</taxon>
        <taxon>Eurotiomycetes</taxon>
        <taxon>Eurotiomycetidae</taxon>
        <taxon>Onygenales</taxon>
        <taxon>Ajellomycetaceae</taxon>
        <taxon>Helicocarpus</taxon>
    </lineage>
</organism>
<dbReference type="AlphaFoldDB" id="A0A2B7WPN9"/>
<accession>A0A2B7WPN9</accession>
<proteinExistence type="predicted"/>
<feature type="region of interest" description="Disordered" evidence="1">
    <location>
        <begin position="34"/>
        <end position="147"/>
    </location>
</feature>
<dbReference type="EMBL" id="PDNB01000223">
    <property type="protein sequence ID" value="PGG98519.1"/>
    <property type="molecule type" value="Genomic_DNA"/>
</dbReference>
<dbReference type="Proteomes" id="UP000223968">
    <property type="component" value="Unassembled WGS sequence"/>
</dbReference>
<reference evidence="2 3" key="1">
    <citation type="submission" date="2017-10" db="EMBL/GenBank/DDBJ databases">
        <title>Comparative genomics in systemic dimorphic fungi from Ajellomycetaceae.</title>
        <authorList>
            <person name="Munoz J.F."/>
            <person name="Mcewen J.G."/>
            <person name="Clay O.K."/>
            <person name="Cuomo C.A."/>
        </authorList>
    </citation>
    <scope>NUCLEOTIDE SEQUENCE [LARGE SCALE GENOMIC DNA]</scope>
    <source>
        <strain evidence="2 3">UAMH5409</strain>
    </source>
</reference>
<gene>
    <name evidence="2" type="ORF">AJ79_08833</name>
</gene>
<evidence type="ECO:0000313" key="3">
    <source>
        <dbReference type="Proteomes" id="UP000223968"/>
    </source>
</evidence>
<evidence type="ECO:0000313" key="2">
    <source>
        <dbReference type="EMBL" id="PGG98519.1"/>
    </source>
</evidence>
<dbReference type="STRING" id="1447875.A0A2B7WPN9"/>
<comment type="caution">
    <text evidence="2">The sequence shown here is derived from an EMBL/GenBank/DDBJ whole genome shotgun (WGS) entry which is preliminary data.</text>
</comment>
<evidence type="ECO:0000256" key="1">
    <source>
        <dbReference type="SAM" id="MobiDB-lite"/>
    </source>
</evidence>
<feature type="compositionally biased region" description="Basic and acidic residues" evidence="1">
    <location>
        <begin position="34"/>
        <end position="74"/>
    </location>
</feature>
<name>A0A2B7WPN9_9EURO</name>
<keyword evidence="3" id="KW-1185">Reference proteome</keyword>
<sequence length="147" mass="16270">EETAAKEAVKVDEQAHKEDAKLQCIILKEQKAAQEASARRQEEDKAARAVKHQLDLEARTTKRLKEQQKKEEQAAARLQAQIERQINCSSPKWPSKHAITASNDPSKHILPSQMGNLMSMKISEPSSTVNLVSATSTASCSLNDPKL</sequence>
<feature type="non-terminal residue" evidence="2">
    <location>
        <position position="1"/>
    </location>
</feature>
<feature type="compositionally biased region" description="Low complexity" evidence="1">
    <location>
        <begin position="75"/>
        <end position="86"/>
    </location>
</feature>